<dbReference type="eggNOG" id="ENOG502S6GX">
    <property type="taxonomic scope" value="Eukaryota"/>
</dbReference>
<proteinExistence type="predicted"/>
<dbReference type="HOGENOM" id="CLU_074959_0_0_1"/>
<organism evidence="2 3">
    <name type="scientific">Globisporangium ultimum (strain ATCC 200006 / CBS 805.95 / DAOM BR144)</name>
    <name type="common">Pythium ultimum</name>
    <dbReference type="NCBI Taxonomy" id="431595"/>
    <lineage>
        <taxon>Eukaryota</taxon>
        <taxon>Sar</taxon>
        <taxon>Stramenopiles</taxon>
        <taxon>Oomycota</taxon>
        <taxon>Peronosporomycetes</taxon>
        <taxon>Pythiales</taxon>
        <taxon>Pythiaceae</taxon>
        <taxon>Globisporangium</taxon>
    </lineage>
</organism>
<name>K3WRR7_GLOUD</name>
<reference evidence="3" key="2">
    <citation type="submission" date="2010-04" db="EMBL/GenBank/DDBJ databases">
        <authorList>
            <person name="Buell R."/>
            <person name="Hamilton J."/>
            <person name="Hostetler J."/>
        </authorList>
    </citation>
    <scope>NUCLEOTIDE SEQUENCE [LARGE SCALE GENOMIC DNA]</scope>
    <source>
        <strain evidence="3">DAOM:BR144</strain>
    </source>
</reference>
<keyword evidence="3" id="KW-1185">Reference proteome</keyword>
<evidence type="ECO:0000256" key="1">
    <source>
        <dbReference type="SAM" id="MobiDB-lite"/>
    </source>
</evidence>
<reference evidence="3" key="1">
    <citation type="journal article" date="2010" name="Genome Biol.">
        <title>Genome sequence of the necrotrophic plant pathogen Pythium ultimum reveals original pathogenicity mechanisms and effector repertoire.</title>
        <authorList>
            <person name="Levesque C.A."/>
            <person name="Brouwer H."/>
            <person name="Cano L."/>
            <person name="Hamilton J.P."/>
            <person name="Holt C."/>
            <person name="Huitema E."/>
            <person name="Raffaele S."/>
            <person name="Robideau G.P."/>
            <person name="Thines M."/>
            <person name="Win J."/>
            <person name="Zerillo M.M."/>
            <person name="Beakes G.W."/>
            <person name="Boore J.L."/>
            <person name="Busam D."/>
            <person name="Dumas B."/>
            <person name="Ferriera S."/>
            <person name="Fuerstenberg S.I."/>
            <person name="Gachon C.M."/>
            <person name="Gaulin E."/>
            <person name="Govers F."/>
            <person name="Grenville-Briggs L."/>
            <person name="Horner N."/>
            <person name="Hostetler J."/>
            <person name="Jiang R.H."/>
            <person name="Johnson J."/>
            <person name="Krajaejun T."/>
            <person name="Lin H."/>
            <person name="Meijer H.J."/>
            <person name="Moore B."/>
            <person name="Morris P."/>
            <person name="Phuntmart V."/>
            <person name="Puiu D."/>
            <person name="Shetty J."/>
            <person name="Stajich J.E."/>
            <person name="Tripathy S."/>
            <person name="Wawra S."/>
            <person name="van West P."/>
            <person name="Whitty B.R."/>
            <person name="Coutinho P.M."/>
            <person name="Henrissat B."/>
            <person name="Martin F."/>
            <person name="Thomas P.D."/>
            <person name="Tyler B.M."/>
            <person name="De Vries R.P."/>
            <person name="Kamoun S."/>
            <person name="Yandell M."/>
            <person name="Tisserat N."/>
            <person name="Buell C.R."/>
        </authorList>
    </citation>
    <scope>NUCLEOTIDE SEQUENCE</scope>
    <source>
        <strain evidence="3">DAOM:BR144</strain>
    </source>
</reference>
<dbReference type="EMBL" id="GL376585">
    <property type="status" value="NOT_ANNOTATED_CDS"/>
    <property type="molecule type" value="Genomic_DNA"/>
</dbReference>
<dbReference type="InParanoid" id="K3WRR7"/>
<feature type="compositionally biased region" description="Basic and acidic residues" evidence="1">
    <location>
        <begin position="142"/>
        <end position="152"/>
    </location>
</feature>
<evidence type="ECO:0000313" key="3">
    <source>
        <dbReference type="Proteomes" id="UP000019132"/>
    </source>
</evidence>
<dbReference type="Proteomes" id="UP000019132">
    <property type="component" value="Unassembled WGS sequence"/>
</dbReference>
<protein>
    <submittedName>
        <fullName evidence="2">Uncharacterized protein</fullName>
    </submittedName>
</protein>
<reference evidence="2" key="3">
    <citation type="submission" date="2015-02" db="UniProtKB">
        <authorList>
            <consortium name="EnsemblProtists"/>
        </authorList>
    </citation>
    <scope>IDENTIFICATION</scope>
    <source>
        <strain evidence="2">DAOM BR144</strain>
    </source>
</reference>
<accession>K3WRR7</accession>
<dbReference type="VEuPathDB" id="FungiDB:PYU1_G007645"/>
<dbReference type="AlphaFoldDB" id="K3WRR7"/>
<evidence type="ECO:0000313" key="2">
    <source>
        <dbReference type="EnsemblProtists" id="PYU1_T007661"/>
    </source>
</evidence>
<feature type="region of interest" description="Disordered" evidence="1">
    <location>
        <begin position="142"/>
        <end position="210"/>
    </location>
</feature>
<dbReference type="EnsemblProtists" id="PYU1_T007661">
    <property type="protein sequence ID" value="PYU1_T007661"/>
    <property type="gene ID" value="PYU1_G007645"/>
</dbReference>
<feature type="compositionally biased region" description="Polar residues" evidence="1">
    <location>
        <begin position="174"/>
        <end position="188"/>
    </location>
</feature>
<sequence length="256" mass="27645">STVNRKGAKECIRCHVPFFTAVTSAAPSQIFCPQCGFLNDGGNLKCVQCDITIRSTLEKLGTDLRDSTNFLARDMGVNINVKCPGCMTVCFVPPATACLRCGTCHTYFASPTVGEVTNFHMSRLAMSISSSFMGLFNQKRETKEEQEAKETPVGKLIALGDKTPRSPLRAGRTRNGSASFRSSGSQGRLSVDENESKQAESVSEFARQEEAFEKMHTASYPMAVPSSSPSPLSSSVALARTAPQDLVKVEGEIVEL</sequence>